<reference evidence="2" key="2">
    <citation type="submission" date="2014-03" db="EMBL/GenBank/DDBJ databases">
        <title>The whipworm genome and dual-species transcriptomics of an intimate host-pathogen interaction.</title>
        <authorList>
            <person name="Foth B.J."/>
            <person name="Tsai I.J."/>
            <person name="Reid A.J."/>
            <person name="Bancroft A.J."/>
            <person name="Nichol S."/>
            <person name="Tracey A."/>
            <person name="Holroyd N."/>
            <person name="Cotton J.A."/>
            <person name="Stanley E.J."/>
            <person name="Zarowiecki M."/>
            <person name="Liu J.Z."/>
            <person name="Huckvale T."/>
            <person name="Cooper P.J."/>
            <person name="Grencis R.K."/>
            <person name="Berriman M."/>
        </authorList>
    </citation>
    <scope>NUCLEOTIDE SEQUENCE [LARGE SCALE GENOMIC DNA]</scope>
</reference>
<sequence length="680" mass="80582">MQCASAKFGAEKLMQYNGRVPKIESVMMRESIWHGTTYSVTRKAKDQTLALESIVEDFGGWHRKVTIRIRPSEADERIREELQKQLNQDDSEPMLSLGELETKESYWSSFQSTKDNMTLEEAEDTWSSVQTGLPALRARFLKPSEAYRRTQEELQERVRNAEKACEEKTCQDLWDKPEKKSSHNNMSMLITLHNDCIEQYKKEQRSFDMLEQLDMKQQYWIPFQLVKERMTYSEARALWLEVKTALPLLLPRLFRPAPEDKVMRQDVEGLIKQEEKQYLFDLLTELDTKWQYDILVSKVVEEMTYEEVEKFWLENKGMLPQLLANDEWASQQLLEQQLKTHQWRYYQTVWHAKGFLTASTIRDLVPGPVSLLTVNAEDSLDLLNELDMKLSYWSYFKSVEEALTLEEAETFLSEIKSELQLLMEEHQQLDRIERILKPSVADLHLQHELEKRIKKVEETCSTEDCKALLEEPTEGETRTQTYDECMKQCREKEQYPYDKFEELEKKKVYWGNFSEARKSKTPEDALAYWTKIKVHFKVTEEEQLQLEKAEPSTAHENLYKELSNRITEAERGCRGLREKLMEENNKTIEVFEKLMNAYDECMNKIKEREQKSLRLQEELRVKRGTWDSFQYEKDESLELALAFWTSTKDAFTLLEEVSTLEFKNLQFNKDSQAFKLDVVI</sequence>
<evidence type="ECO:0000313" key="2">
    <source>
        <dbReference type="EMBL" id="CDW53092.1"/>
    </source>
</evidence>
<keyword evidence="1" id="KW-0175">Coiled coil</keyword>
<accession>A0A077YYA6</accession>
<gene>
    <name evidence="2" type="ORF">TTRE_0000135501</name>
</gene>
<feature type="coiled-coil region" evidence="1">
    <location>
        <begin position="405"/>
        <end position="432"/>
    </location>
</feature>
<dbReference type="OrthoDB" id="10540246at2759"/>
<keyword evidence="3" id="KW-1185">Reference proteome</keyword>
<evidence type="ECO:0000313" key="3">
    <source>
        <dbReference type="Proteomes" id="UP000030665"/>
    </source>
</evidence>
<evidence type="ECO:0000256" key="1">
    <source>
        <dbReference type="SAM" id="Coils"/>
    </source>
</evidence>
<protein>
    <submittedName>
        <fullName evidence="2">Uncharacterized protein</fullName>
    </submittedName>
</protein>
<dbReference type="AlphaFoldDB" id="A0A077YYA6"/>
<dbReference type="EMBL" id="HG805840">
    <property type="protein sequence ID" value="CDW53092.1"/>
    <property type="molecule type" value="Genomic_DNA"/>
</dbReference>
<dbReference type="Proteomes" id="UP000030665">
    <property type="component" value="Unassembled WGS sequence"/>
</dbReference>
<organism evidence="2 3">
    <name type="scientific">Trichuris trichiura</name>
    <name type="common">Whipworm</name>
    <name type="synonym">Trichocephalus trichiurus</name>
    <dbReference type="NCBI Taxonomy" id="36087"/>
    <lineage>
        <taxon>Eukaryota</taxon>
        <taxon>Metazoa</taxon>
        <taxon>Ecdysozoa</taxon>
        <taxon>Nematoda</taxon>
        <taxon>Enoplea</taxon>
        <taxon>Dorylaimia</taxon>
        <taxon>Trichinellida</taxon>
        <taxon>Trichuridae</taxon>
        <taxon>Trichuris</taxon>
    </lineage>
</organism>
<proteinExistence type="predicted"/>
<reference evidence="2" key="1">
    <citation type="submission" date="2014-01" db="EMBL/GenBank/DDBJ databases">
        <authorList>
            <person name="Aslett M."/>
        </authorList>
    </citation>
    <scope>NUCLEOTIDE SEQUENCE</scope>
</reference>
<feature type="coiled-coil region" evidence="1">
    <location>
        <begin position="559"/>
        <end position="618"/>
    </location>
</feature>
<name>A0A077YYA6_TRITR</name>
<feature type="coiled-coil region" evidence="1">
    <location>
        <begin position="144"/>
        <end position="171"/>
    </location>
</feature>